<dbReference type="InterPro" id="IPR013762">
    <property type="entry name" value="Integrase-like_cat_sf"/>
</dbReference>
<name>B3E7Y9_TRIL1</name>
<evidence type="ECO:0000259" key="2">
    <source>
        <dbReference type="Pfam" id="PF00589"/>
    </source>
</evidence>
<dbReference type="KEGG" id="glo:Glov_2849"/>
<dbReference type="Gene3D" id="1.10.443.10">
    <property type="entry name" value="Intergrase catalytic core"/>
    <property type="match status" value="1"/>
</dbReference>
<dbReference type="eggNOG" id="COG0582">
    <property type="taxonomic scope" value="Bacteria"/>
</dbReference>
<dbReference type="Proteomes" id="UP000002420">
    <property type="component" value="Chromosome"/>
</dbReference>
<dbReference type="Pfam" id="PF00589">
    <property type="entry name" value="Phage_integrase"/>
    <property type="match status" value="1"/>
</dbReference>
<evidence type="ECO:0000313" key="3">
    <source>
        <dbReference type="EMBL" id="ACD96562.1"/>
    </source>
</evidence>
<sequence>MDADYTRKWVNIACRFTIRHGAEFVDFSDLTTGSGPAELSVDANLVSPYSFDLLKKILCQDFSKASRLRKIQLLAAILAFRCGLRRMEVLKLRLIDLQGVTEPELLVRNNQYGYVKSNESIRRLPVWCLLEANELRLLMEWRRRRGLEAGSEAGNALLFCMEGQPTQLLDAHLVMKPIRLAMHQATGDASLVFHHLRHSFATWLLLRLLPCIPEETRWKVHFLQHECFDPDACATLRSVLLTNRQLGRQTLYATAQLCGHITPEVTLLHYFHLCDFLLQSGLAMPSHQPVLDAATIMAVTRLPQHNVYYARKTAKAENWQMSFVIERLAPPERMKSSYAEYKAATDPIPELGDAHSDDDLPLWVRVFAVIKERQIGKLTFEALAARSGLTEPDIVFWVTNLERLSEMRTGKGKLRHINSVTTKRKSFYFPQQARLKQDRAMASSILGLFEVSRGSVRGRIVEGARYFAHHFVANKASVRFQAMQELKRYLSFLRLIKLESEHLRITRLQARRTKLAPSVEQQRLAQKLKLTKSSIVVLEPETSVTYRNGYYLVQVTDNYGTSPAQASYGFRFALYLIVIMAGLDDVHLS</sequence>
<organism evidence="3 4">
    <name type="scientific">Trichlorobacter lovleyi (strain ATCC BAA-1151 / DSM 17278 / SZ)</name>
    <name type="common">Geobacter lovleyi</name>
    <dbReference type="NCBI Taxonomy" id="398767"/>
    <lineage>
        <taxon>Bacteria</taxon>
        <taxon>Pseudomonadati</taxon>
        <taxon>Thermodesulfobacteriota</taxon>
        <taxon>Desulfuromonadia</taxon>
        <taxon>Geobacterales</taxon>
        <taxon>Geobacteraceae</taxon>
        <taxon>Trichlorobacter</taxon>
    </lineage>
</organism>
<dbReference type="OrthoDB" id="5404741at2"/>
<dbReference type="GO" id="GO:0003677">
    <property type="term" value="F:DNA binding"/>
    <property type="evidence" value="ECO:0007669"/>
    <property type="project" value="InterPro"/>
</dbReference>
<dbReference type="InterPro" id="IPR011010">
    <property type="entry name" value="DNA_brk_join_enz"/>
</dbReference>
<gene>
    <name evidence="3" type="ordered locus">Glov_2849</name>
</gene>
<dbReference type="GO" id="GO:0006310">
    <property type="term" value="P:DNA recombination"/>
    <property type="evidence" value="ECO:0007669"/>
    <property type="project" value="UniProtKB-KW"/>
</dbReference>
<dbReference type="EMBL" id="CP001089">
    <property type="protein sequence ID" value="ACD96562.1"/>
    <property type="molecule type" value="Genomic_DNA"/>
</dbReference>
<keyword evidence="1" id="KW-0233">DNA recombination</keyword>
<dbReference type="GO" id="GO:0015074">
    <property type="term" value="P:DNA integration"/>
    <property type="evidence" value="ECO:0007669"/>
    <property type="project" value="InterPro"/>
</dbReference>
<proteinExistence type="predicted"/>
<evidence type="ECO:0000256" key="1">
    <source>
        <dbReference type="ARBA" id="ARBA00023172"/>
    </source>
</evidence>
<reference evidence="3 4" key="1">
    <citation type="submission" date="2008-05" db="EMBL/GenBank/DDBJ databases">
        <title>Complete sequence of chromosome of Geobacter lovleyi SZ.</title>
        <authorList>
            <consortium name="US DOE Joint Genome Institute"/>
            <person name="Lucas S."/>
            <person name="Copeland A."/>
            <person name="Lapidus A."/>
            <person name="Glavina del Rio T."/>
            <person name="Dalin E."/>
            <person name="Tice H."/>
            <person name="Bruce D."/>
            <person name="Goodwin L."/>
            <person name="Pitluck S."/>
            <person name="Chertkov O."/>
            <person name="Meincke L."/>
            <person name="Brettin T."/>
            <person name="Detter J.C."/>
            <person name="Han C."/>
            <person name="Tapia R."/>
            <person name="Kuske C.R."/>
            <person name="Schmutz J."/>
            <person name="Larimer F."/>
            <person name="Land M."/>
            <person name="Hauser L."/>
            <person name="Kyrpides N."/>
            <person name="Mikhailova N."/>
            <person name="Sung Y."/>
            <person name="Fletcher K.E."/>
            <person name="Ritalahti K.M."/>
            <person name="Loeffler F.E."/>
            <person name="Richardson P."/>
        </authorList>
    </citation>
    <scope>NUCLEOTIDE SEQUENCE [LARGE SCALE GENOMIC DNA]</scope>
    <source>
        <strain evidence="4">ATCC BAA-1151 / DSM 17278 / SZ</strain>
    </source>
</reference>
<dbReference type="STRING" id="398767.Glov_2849"/>
<dbReference type="InterPro" id="IPR002104">
    <property type="entry name" value="Integrase_catalytic"/>
</dbReference>
<protein>
    <recommendedName>
        <fullName evidence="2">Tyr recombinase domain-containing protein</fullName>
    </recommendedName>
</protein>
<dbReference type="HOGENOM" id="CLU_462920_0_0_7"/>
<dbReference type="SUPFAM" id="SSF56349">
    <property type="entry name" value="DNA breaking-rejoining enzymes"/>
    <property type="match status" value="1"/>
</dbReference>
<dbReference type="RefSeq" id="WP_012470888.1">
    <property type="nucleotide sequence ID" value="NC_010814.1"/>
</dbReference>
<evidence type="ECO:0000313" key="4">
    <source>
        <dbReference type="Proteomes" id="UP000002420"/>
    </source>
</evidence>
<feature type="domain" description="Tyr recombinase" evidence="2">
    <location>
        <begin position="72"/>
        <end position="205"/>
    </location>
</feature>
<dbReference type="AlphaFoldDB" id="B3E7Y9"/>
<accession>B3E7Y9</accession>
<keyword evidence="4" id="KW-1185">Reference proteome</keyword>